<dbReference type="PANTHER" id="PTHR12169">
    <property type="entry name" value="ATPASE N2B"/>
    <property type="match status" value="1"/>
</dbReference>
<keyword evidence="2" id="KW-0067">ATP-binding</keyword>
<dbReference type="GO" id="GO:0005524">
    <property type="term" value="F:ATP binding"/>
    <property type="evidence" value="ECO:0007669"/>
    <property type="project" value="UniProtKB-KW"/>
</dbReference>
<evidence type="ECO:0000256" key="2">
    <source>
        <dbReference type="ARBA" id="ARBA00022840"/>
    </source>
</evidence>
<keyword evidence="1" id="KW-0547">Nucleotide-binding</keyword>
<evidence type="ECO:0000313" key="3">
    <source>
        <dbReference type="EMBL" id="KAF3499986.1"/>
    </source>
</evidence>
<dbReference type="InterPro" id="IPR005654">
    <property type="entry name" value="ATPase_AFG1-like"/>
</dbReference>
<accession>A0A8S9NCY1</accession>
<reference evidence="3" key="1">
    <citation type="submission" date="2019-12" db="EMBL/GenBank/DDBJ databases">
        <title>Genome sequencing and annotation of Brassica cretica.</title>
        <authorList>
            <person name="Studholme D.J."/>
            <person name="Sarris P."/>
        </authorList>
    </citation>
    <scope>NUCLEOTIDE SEQUENCE</scope>
    <source>
        <strain evidence="3">PFS-109/04</strain>
        <tissue evidence="3">Leaf</tissue>
    </source>
</reference>
<sequence>MKLETSGFETSMPTIGFGSSNDMLDGFSIVPSFDLPSTTDFDGLQKKAVMVAADSRTLIKAWVLISDEAILLCLDEFMVNDVADALILNRLFRHLFNNGIGFIEGPIPSFYSRIKGMQTPLTINALSSFHGVHYAV</sequence>
<dbReference type="GO" id="GO:0005739">
    <property type="term" value="C:mitochondrion"/>
    <property type="evidence" value="ECO:0007669"/>
    <property type="project" value="TreeGrafter"/>
</dbReference>
<dbReference type="PANTHER" id="PTHR12169:SF29">
    <property type="entry name" value="AFG1-LIKE ATPASE FAMILY PROTEIN"/>
    <property type="match status" value="1"/>
</dbReference>
<evidence type="ECO:0000313" key="4">
    <source>
        <dbReference type="Proteomes" id="UP000712600"/>
    </source>
</evidence>
<dbReference type="AlphaFoldDB" id="A0A8S9NCY1"/>
<dbReference type="Pfam" id="PF03969">
    <property type="entry name" value="AFG1_ATPase"/>
    <property type="match status" value="1"/>
</dbReference>
<dbReference type="Proteomes" id="UP000712600">
    <property type="component" value="Unassembled WGS sequence"/>
</dbReference>
<organism evidence="3 4">
    <name type="scientific">Brassica cretica</name>
    <name type="common">Mustard</name>
    <dbReference type="NCBI Taxonomy" id="69181"/>
    <lineage>
        <taxon>Eukaryota</taxon>
        <taxon>Viridiplantae</taxon>
        <taxon>Streptophyta</taxon>
        <taxon>Embryophyta</taxon>
        <taxon>Tracheophyta</taxon>
        <taxon>Spermatophyta</taxon>
        <taxon>Magnoliopsida</taxon>
        <taxon>eudicotyledons</taxon>
        <taxon>Gunneridae</taxon>
        <taxon>Pentapetalae</taxon>
        <taxon>rosids</taxon>
        <taxon>malvids</taxon>
        <taxon>Brassicales</taxon>
        <taxon>Brassicaceae</taxon>
        <taxon>Brassiceae</taxon>
        <taxon>Brassica</taxon>
    </lineage>
</organism>
<dbReference type="EMBL" id="QGKX02001621">
    <property type="protein sequence ID" value="KAF3499986.1"/>
    <property type="molecule type" value="Genomic_DNA"/>
</dbReference>
<proteinExistence type="predicted"/>
<protein>
    <submittedName>
        <fullName evidence="3">Uncharacterized protein</fullName>
    </submittedName>
</protein>
<comment type="caution">
    <text evidence="3">The sequence shown here is derived from an EMBL/GenBank/DDBJ whole genome shotgun (WGS) entry which is preliminary data.</text>
</comment>
<gene>
    <name evidence="3" type="ORF">F2Q69_00040482</name>
</gene>
<evidence type="ECO:0000256" key="1">
    <source>
        <dbReference type="ARBA" id="ARBA00022741"/>
    </source>
</evidence>
<dbReference type="GO" id="GO:0009507">
    <property type="term" value="C:chloroplast"/>
    <property type="evidence" value="ECO:0007669"/>
    <property type="project" value="TreeGrafter"/>
</dbReference>
<dbReference type="GO" id="GO:0016887">
    <property type="term" value="F:ATP hydrolysis activity"/>
    <property type="evidence" value="ECO:0007669"/>
    <property type="project" value="InterPro"/>
</dbReference>
<name>A0A8S9NCY1_BRACR</name>